<accession>A0A7K1GAW7</accession>
<sequence length="119" mass="13555">MSRPVRNLLIILVIVVFLPLLFFKSCVIYNPKAKNCEIVTVKITALRAGPTYDIQFKTHKGKTYYINRGIESGLNLDSLNAKVLNKTVTLHLPKMIYGPSKHIAQLAIEDYILYTEFNN</sequence>
<gene>
    <name evidence="1" type="ORF">F1003_05035</name>
</gene>
<comment type="caution">
    <text evidence="1">The sequence shown here is derived from an EMBL/GenBank/DDBJ whole genome shotgun (WGS) entry which is preliminary data.</text>
</comment>
<proteinExistence type="predicted"/>
<protein>
    <submittedName>
        <fullName evidence="1">Uncharacterized protein</fullName>
    </submittedName>
</protein>
<reference evidence="1 2" key="1">
    <citation type="submission" date="2019-11" db="EMBL/GenBank/DDBJ databases">
        <title>Winogradskyella ouciana sp. nov., isolated from the hadal seawater of the Mariana Trench.</title>
        <authorList>
            <person name="Liu R."/>
        </authorList>
    </citation>
    <scope>NUCLEOTIDE SEQUENCE [LARGE SCALE GENOMIC DNA]</scope>
    <source>
        <strain evidence="1 2">ZXX205</strain>
    </source>
</reference>
<name>A0A7K1GAW7_9FLAO</name>
<dbReference type="Proteomes" id="UP000447545">
    <property type="component" value="Unassembled WGS sequence"/>
</dbReference>
<dbReference type="AlphaFoldDB" id="A0A7K1GAW7"/>
<organism evidence="1 2">
    <name type="scientific">Winogradskyella ouciana</name>
    <dbReference type="NCBI Taxonomy" id="2608631"/>
    <lineage>
        <taxon>Bacteria</taxon>
        <taxon>Pseudomonadati</taxon>
        <taxon>Bacteroidota</taxon>
        <taxon>Flavobacteriia</taxon>
        <taxon>Flavobacteriales</taxon>
        <taxon>Flavobacteriaceae</taxon>
        <taxon>Winogradskyella</taxon>
    </lineage>
</organism>
<evidence type="ECO:0000313" key="1">
    <source>
        <dbReference type="EMBL" id="MTE26293.1"/>
    </source>
</evidence>
<keyword evidence="2" id="KW-1185">Reference proteome</keyword>
<evidence type="ECO:0000313" key="2">
    <source>
        <dbReference type="Proteomes" id="UP000447545"/>
    </source>
</evidence>
<dbReference type="RefSeq" id="WP_155088127.1">
    <property type="nucleotide sequence ID" value="NZ_WJYA01000004.1"/>
</dbReference>
<dbReference type="EMBL" id="WJYA01000004">
    <property type="protein sequence ID" value="MTE26293.1"/>
    <property type="molecule type" value="Genomic_DNA"/>
</dbReference>